<proteinExistence type="predicted"/>
<gene>
    <name evidence="2" type="ORF">TREES_T100011927</name>
</gene>
<name>L9KU17_TUPCH</name>
<evidence type="ECO:0000313" key="3">
    <source>
        <dbReference type="Proteomes" id="UP000011518"/>
    </source>
</evidence>
<feature type="region of interest" description="Disordered" evidence="1">
    <location>
        <begin position="140"/>
        <end position="168"/>
    </location>
</feature>
<dbReference type="Proteomes" id="UP000011518">
    <property type="component" value="Unassembled WGS sequence"/>
</dbReference>
<sequence>MMSLLLTFHPYGQFENVSSIPDMMTHGSISADTGILFGQRAAYITGNVIASCGNPLLCAPGQKVATYTLKGQLIKMPVGPFRGGSRGQQAHEVRWGTLSAAAALALLTVRPRRPRRVLAQLQRSDAAVLDLGRAGASSGRPLQVDAPRTGRAGVSSTCMWSPKAREPGPPRFRAKCLGSLVVRVDVAQLLCWNGLDPMLSTPLLRLLALDGVYFRELSAHIPG</sequence>
<keyword evidence="3" id="KW-1185">Reference proteome</keyword>
<dbReference type="InParanoid" id="L9KU17"/>
<accession>L9KU17</accession>
<evidence type="ECO:0000313" key="2">
    <source>
        <dbReference type="EMBL" id="ELW65964.1"/>
    </source>
</evidence>
<dbReference type="EMBL" id="KB320665">
    <property type="protein sequence ID" value="ELW65964.1"/>
    <property type="molecule type" value="Genomic_DNA"/>
</dbReference>
<reference evidence="3" key="1">
    <citation type="submission" date="2012-07" db="EMBL/GenBank/DDBJ databases">
        <title>Genome of the Chinese tree shrew, a rising model animal genetically related to primates.</title>
        <authorList>
            <person name="Zhang G."/>
            <person name="Fan Y."/>
            <person name="Yao Y."/>
            <person name="Huang Z."/>
        </authorList>
    </citation>
    <scope>NUCLEOTIDE SEQUENCE [LARGE SCALE GENOMIC DNA]</scope>
</reference>
<evidence type="ECO:0000256" key="1">
    <source>
        <dbReference type="SAM" id="MobiDB-lite"/>
    </source>
</evidence>
<protein>
    <submittedName>
        <fullName evidence="2">Uncharacterized protein</fullName>
    </submittedName>
</protein>
<dbReference type="AlphaFoldDB" id="L9KU17"/>
<reference evidence="3" key="2">
    <citation type="journal article" date="2013" name="Nat. Commun.">
        <title>Genome of the Chinese tree shrew.</title>
        <authorList>
            <person name="Fan Y."/>
            <person name="Huang Z.Y."/>
            <person name="Cao C.C."/>
            <person name="Chen C.S."/>
            <person name="Chen Y.X."/>
            <person name="Fan D.D."/>
            <person name="He J."/>
            <person name="Hou H.L."/>
            <person name="Hu L."/>
            <person name="Hu X.T."/>
            <person name="Jiang X.T."/>
            <person name="Lai R."/>
            <person name="Lang Y.S."/>
            <person name="Liang B."/>
            <person name="Liao S.G."/>
            <person name="Mu D."/>
            <person name="Ma Y.Y."/>
            <person name="Niu Y.Y."/>
            <person name="Sun X.Q."/>
            <person name="Xia J.Q."/>
            <person name="Xiao J."/>
            <person name="Xiong Z.Q."/>
            <person name="Xu L."/>
            <person name="Yang L."/>
            <person name="Zhang Y."/>
            <person name="Zhao W."/>
            <person name="Zhao X.D."/>
            <person name="Zheng Y.T."/>
            <person name="Zhou J.M."/>
            <person name="Zhu Y.B."/>
            <person name="Zhang G.J."/>
            <person name="Wang J."/>
            <person name="Yao Y.G."/>
        </authorList>
    </citation>
    <scope>NUCLEOTIDE SEQUENCE [LARGE SCALE GENOMIC DNA]</scope>
</reference>
<organism evidence="2 3">
    <name type="scientific">Tupaia chinensis</name>
    <name type="common">Chinese tree shrew</name>
    <name type="synonym">Tupaia belangeri chinensis</name>
    <dbReference type="NCBI Taxonomy" id="246437"/>
    <lineage>
        <taxon>Eukaryota</taxon>
        <taxon>Metazoa</taxon>
        <taxon>Chordata</taxon>
        <taxon>Craniata</taxon>
        <taxon>Vertebrata</taxon>
        <taxon>Euteleostomi</taxon>
        <taxon>Mammalia</taxon>
        <taxon>Eutheria</taxon>
        <taxon>Euarchontoglires</taxon>
        <taxon>Scandentia</taxon>
        <taxon>Tupaiidae</taxon>
        <taxon>Tupaia</taxon>
    </lineage>
</organism>